<feature type="transmembrane region" description="Helical" evidence="6">
    <location>
        <begin position="6"/>
        <end position="30"/>
    </location>
</feature>
<evidence type="ECO:0000256" key="1">
    <source>
        <dbReference type="ARBA" id="ARBA00004651"/>
    </source>
</evidence>
<evidence type="ECO:0000313" key="7">
    <source>
        <dbReference type="EMBL" id="OUZ28508.1"/>
    </source>
</evidence>
<comment type="caution">
    <text evidence="7">The sequence shown here is derived from an EMBL/GenBank/DDBJ whole genome shotgun (WGS) entry which is preliminary data.</text>
</comment>
<dbReference type="AlphaFoldDB" id="A0A200IUA6"/>
<keyword evidence="5 6" id="KW-0472">Membrane</keyword>
<comment type="subcellular location">
    <subcellularLocation>
        <location evidence="1">Cell membrane</location>
        <topology evidence="1">Multi-pass membrane protein</topology>
    </subcellularLocation>
</comment>
<evidence type="ECO:0000256" key="3">
    <source>
        <dbReference type="ARBA" id="ARBA00022692"/>
    </source>
</evidence>
<accession>A0A200IUA6</accession>
<evidence type="ECO:0000256" key="4">
    <source>
        <dbReference type="ARBA" id="ARBA00022989"/>
    </source>
</evidence>
<gene>
    <name evidence="7" type="ORF">A5889_003263</name>
</gene>
<evidence type="ECO:0000256" key="2">
    <source>
        <dbReference type="ARBA" id="ARBA00022475"/>
    </source>
</evidence>
<keyword evidence="4 6" id="KW-1133">Transmembrane helix</keyword>
<evidence type="ECO:0000256" key="6">
    <source>
        <dbReference type="SAM" id="Phobius"/>
    </source>
</evidence>
<dbReference type="PANTHER" id="PTHR30250:SF11">
    <property type="entry name" value="O-ANTIGEN TRANSPORTER-RELATED"/>
    <property type="match status" value="1"/>
</dbReference>
<sequence>MGIEGYILSIILSNLFSIFHLCIFCKINLFVVGIDTKLARSMLSYSIPMIPNALMWWIMNASNRYFIFAFVGVSANGLFAVANKIPSILQIVSQVFNQAWQISAIEEYDSLKKDSFYSHIFQAYFSILIIVAALILIILKYIYKFVVASEYFSSWRIVPFLLLGVIFTNLATFLGTNYMASMKTKGAFRTSVIGGIVSVCLSLVFIPTLGYLGAGVAVLGSSLIMFFLRVYDTRNLVKIEYNWFLIAISLLMYLMQSFVLFLNFNEILTIMIELVLVLIMFIVNFNTLKLLVENMKRR</sequence>
<reference evidence="7" key="1">
    <citation type="submission" date="2017-05" db="EMBL/GenBank/DDBJ databases">
        <title>The Genome Sequence of Enterococcus sp. 9D6_DIV0238.</title>
        <authorList>
            <consortium name="The Broad Institute Genomics Platform"/>
            <consortium name="The Broad Institute Genomic Center for Infectious Diseases"/>
            <person name="Earl A."/>
            <person name="Manson A."/>
            <person name="Schwartman J."/>
            <person name="Gilmore M."/>
            <person name="Abouelleil A."/>
            <person name="Cao P."/>
            <person name="Chapman S."/>
            <person name="Cusick C."/>
            <person name="Shea T."/>
            <person name="Young S."/>
            <person name="Neafsey D."/>
            <person name="Nusbaum C."/>
            <person name="Birren B."/>
        </authorList>
    </citation>
    <scope>NUCLEOTIDE SEQUENCE [LARGE SCALE GENOMIC DNA]</scope>
    <source>
        <strain evidence="7">9D6_DIV0238</strain>
    </source>
</reference>
<dbReference type="InterPro" id="IPR050833">
    <property type="entry name" value="Poly_Biosynth_Transport"/>
</dbReference>
<feature type="transmembrane region" description="Helical" evidence="6">
    <location>
        <begin position="270"/>
        <end position="292"/>
    </location>
</feature>
<feature type="transmembrane region" description="Helical" evidence="6">
    <location>
        <begin position="65"/>
        <end position="82"/>
    </location>
</feature>
<keyword evidence="2" id="KW-1003">Cell membrane</keyword>
<dbReference type="GO" id="GO:0005886">
    <property type="term" value="C:plasma membrane"/>
    <property type="evidence" value="ECO:0007669"/>
    <property type="project" value="UniProtKB-SubCell"/>
</dbReference>
<keyword evidence="3 6" id="KW-0812">Transmembrane</keyword>
<dbReference type="EMBL" id="NIBQ01000004">
    <property type="protein sequence ID" value="OUZ28508.1"/>
    <property type="molecule type" value="Genomic_DNA"/>
</dbReference>
<feature type="transmembrane region" description="Helical" evidence="6">
    <location>
        <begin position="121"/>
        <end position="143"/>
    </location>
</feature>
<name>A0A200IUA6_9ENTE</name>
<dbReference type="OrthoDB" id="3249502at2"/>
<protein>
    <submittedName>
        <fullName evidence="7">Uncharacterized protein</fullName>
    </submittedName>
</protein>
<feature type="transmembrane region" description="Helical" evidence="6">
    <location>
        <begin position="243"/>
        <end position="264"/>
    </location>
</feature>
<dbReference type="PANTHER" id="PTHR30250">
    <property type="entry name" value="PST FAMILY PREDICTED COLANIC ACID TRANSPORTER"/>
    <property type="match status" value="1"/>
</dbReference>
<organism evidence="7">
    <name type="scientific">Candidatus Enterococcus dunnyi</name>
    <dbReference type="NCBI Taxonomy" id="1834192"/>
    <lineage>
        <taxon>Bacteria</taxon>
        <taxon>Bacillati</taxon>
        <taxon>Bacillota</taxon>
        <taxon>Bacilli</taxon>
        <taxon>Lactobacillales</taxon>
        <taxon>Enterococcaceae</taxon>
        <taxon>Enterococcus</taxon>
    </lineage>
</organism>
<evidence type="ECO:0000256" key="5">
    <source>
        <dbReference type="ARBA" id="ARBA00023136"/>
    </source>
</evidence>
<proteinExistence type="predicted"/>
<feature type="transmembrane region" description="Helical" evidence="6">
    <location>
        <begin position="155"/>
        <end position="174"/>
    </location>
</feature>
<feature type="transmembrane region" description="Helical" evidence="6">
    <location>
        <begin position="212"/>
        <end position="231"/>
    </location>
</feature>